<evidence type="ECO:0000256" key="7">
    <source>
        <dbReference type="ARBA" id="ARBA00022962"/>
    </source>
</evidence>
<reference evidence="9" key="1">
    <citation type="submission" date="2018-05" db="EMBL/GenBank/DDBJ databases">
        <authorList>
            <person name="Lanie J.A."/>
            <person name="Ng W.-L."/>
            <person name="Kazmierczak K.M."/>
            <person name="Andrzejewski T.M."/>
            <person name="Davidsen T.M."/>
            <person name="Wayne K.J."/>
            <person name="Tettelin H."/>
            <person name="Glass J.I."/>
            <person name="Rusch D."/>
            <person name="Podicherti R."/>
            <person name="Tsui H.-C.T."/>
            <person name="Winkler M.E."/>
        </authorList>
    </citation>
    <scope>NUCLEOTIDE SEQUENCE</scope>
</reference>
<keyword evidence="6" id="KW-0658">Purine biosynthesis</keyword>
<dbReference type="SUPFAM" id="SSF56235">
    <property type="entry name" value="N-terminal nucleophile aminohydrolases (Ntn hydrolases)"/>
    <property type="match status" value="1"/>
</dbReference>
<keyword evidence="5" id="KW-0808">Transferase</keyword>
<dbReference type="CDD" id="cd00715">
    <property type="entry name" value="GPATase_N"/>
    <property type="match status" value="1"/>
</dbReference>
<dbReference type="Pfam" id="PF13522">
    <property type="entry name" value="GATase_6"/>
    <property type="match status" value="1"/>
</dbReference>
<evidence type="ECO:0000256" key="3">
    <source>
        <dbReference type="ARBA" id="ARBA00011941"/>
    </source>
</evidence>
<dbReference type="InterPro" id="IPR017932">
    <property type="entry name" value="GATase_2_dom"/>
</dbReference>
<dbReference type="EC" id="2.4.2.14" evidence="3"/>
<evidence type="ECO:0000259" key="8">
    <source>
        <dbReference type="PROSITE" id="PS51278"/>
    </source>
</evidence>
<evidence type="ECO:0000256" key="2">
    <source>
        <dbReference type="ARBA" id="ARBA00010138"/>
    </source>
</evidence>
<protein>
    <recommendedName>
        <fullName evidence="3">amidophosphoribosyltransferase</fullName>
        <ecNumber evidence="3">2.4.2.14</ecNumber>
    </recommendedName>
</protein>
<dbReference type="HAMAP" id="MF_01931">
    <property type="entry name" value="PurF"/>
    <property type="match status" value="1"/>
</dbReference>
<dbReference type="EMBL" id="UINC01029469">
    <property type="protein sequence ID" value="SVB12239.1"/>
    <property type="molecule type" value="Genomic_DNA"/>
</dbReference>
<dbReference type="PROSITE" id="PS51278">
    <property type="entry name" value="GATASE_TYPE_2"/>
    <property type="match status" value="1"/>
</dbReference>
<dbReference type="InterPro" id="IPR029057">
    <property type="entry name" value="PRTase-like"/>
</dbReference>
<keyword evidence="7" id="KW-0315">Glutamine amidotransferase</keyword>
<dbReference type="SUPFAM" id="SSF53271">
    <property type="entry name" value="PRTase-like"/>
    <property type="match status" value="1"/>
</dbReference>
<comment type="pathway">
    <text evidence="1">Purine metabolism; IMP biosynthesis via de novo pathway; N(1)-(5-phospho-D-ribosyl)glycinamide from 5-phospho-alpha-D-ribose 1-diphosphate: step 1/2.</text>
</comment>
<evidence type="ECO:0000256" key="5">
    <source>
        <dbReference type="ARBA" id="ARBA00022679"/>
    </source>
</evidence>
<dbReference type="PIRSF" id="PIRSF000485">
    <property type="entry name" value="Amd_phspho_trans"/>
    <property type="match status" value="1"/>
</dbReference>
<accession>A0A382BF44</accession>
<evidence type="ECO:0000256" key="1">
    <source>
        <dbReference type="ARBA" id="ARBA00005209"/>
    </source>
</evidence>
<keyword evidence="4" id="KW-0328">Glycosyltransferase</keyword>
<sequence length="462" mass="51093">MSDYPKEECGVVGISTNVDASRLAFFALYAIQHRGQESAGLATYNDKIQIKTGMGLISQALDESDIENLHGSFSIGHTRYSTTGSTKIENAQPISCMLENTEIALSHNGNVINAKQIRDELKEWGCEFKTSSDSEVILQLLANAPGKEWEEKINYMMNRLQGAYSLTVLTDTGVIGIRDPLGVRPLCLGKIDNGYVLASESCAIDHIGGEYIRELEAGEAVFITQNEYKTIYQKETKKLAACVFENIYFARPDSILDDQLVYLTRKKMGAQLAIEHPVDADLVIGVPDSATAAAVGYSEESGITFTEGLVKNRYVGRTFILPDQRLRDIGVRRKLNPLKEIIHGKSIIVVDDSIVRGTTTPFVVDLLRKAGAKKIHLRICAPPIKWPCHFGVDMATKNELLAANRSLEDIQNFVKADSLGYLSIEGLMESVPKPKNKYCDACFTGKYPIPVQLEMNKFALEN</sequence>
<dbReference type="PANTHER" id="PTHR11907">
    <property type="entry name" value="AMIDOPHOSPHORIBOSYLTRANSFERASE"/>
    <property type="match status" value="1"/>
</dbReference>
<dbReference type="Gene3D" id="3.60.20.10">
    <property type="entry name" value="Glutamine Phosphoribosylpyrophosphate, subunit 1, domain 1"/>
    <property type="match status" value="1"/>
</dbReference>
<feature type="domain" description="Glutamine amidotransferase type-2" evidence="8">
    <location>
        <begin position="9"/>
        <end position="226"/>
    </location>
</feature>
<gene>
    <name evidence="9" type="ORF">METZ01_LOCUS165093</name>
</gene>
<dbReference type="InterPro" id="IPR005854">
    <property type="entry name" value="PurF"/>
</dbReference>
<dbReference type="AlphaFoldDB" id="A0A382BF44"/>
<evidence type="ECO:0000256" key="6">
    <source>
        <dbReference type="ARBA" id="ARBA00022755"/>
    </source>
</evidence>
<dbReference type="GO" id="GO:0009113">
    <property type="term" value="P:purine nucleobase biosynthetic process"/>
    <property type="evidence" value="ECO:0007669"/>
    <property type="project" value="InterPro"/>
</dbReference>
<dbReference type="CDD" id="cd06223">
    <property type="entry name" value="PRTases_typeI"/>
    <property type="match status" value="1"/>
</dbReference>
<dbReference type="UniPathway" id="UPA00074">
    <property type="reaction ID" value="UER00124"/>
</dbReference>
<name>A0A382BF44_9ZZZZ</name>
<dbReference type="GO" id="GO:0006189">
    <property type="term" value="P:'de novo' IMP biosynthetic process"/>
    <property type="evidence" value="ECO:0007669"/>
    <property type="project" value="UniProtKB-UniPathway"/>
</dbReference>
<evidence type="ECO:0000256" key="4">
    <source>
        <dbReference type="ARBA" id="ARBA00022676"/>
    </source>
</evidence>
<dbReference type="InterPro" id="IPR035584">
    <property type="entry name" value="PurF_N"/>
</dbReference>
<proteinExistence type="inferred from homology"/>
<organism evidence="9">
    <name type="scientific">marine metagenome</name>
    <dbReference type="NCBI Taxonomy" id="408172"/>
    <lineage>
        <taxon>unclassified sequences</taxon>
        <taxon>metagenomes</taxon>
        <taxon>ecological metagenomes</taxon>
    </lineage>
</organism>
<dbReference type="Gene3D" id="3.40.50.2020">
    <property type="match status" value="1"/>
</dbReference>
<comment type="similarity">
    <text evidence="2">In the C-terminal section; belongs to the purine/pyrimidine phosphoribosyltransferase family.</text>
</comment>
<dbReference type="InterPro" id="IPR000836">
    <property type="entry name" value="PRTase_dom"/>
</dbReference>
<dbReference type="GO" id="GO:0004044">
    <property type="term" value="F:amidophosphoribosyltransferase activity"/>
    <property type="evidence" value="ECO:0007669"/>
    <property type="project" value="UniProtKB-EC"/>
</dbReference>
<dbReference type="InterPro" id="IPR029055">
    <property type="entry name" value="Ntn_hydrolases_N"/>
</dbReference>
<dbReference type="NCBIfam" id="TIGR01134">
    <property type="entry name" value="purF"/>
    <property type="match status" value="1"/>
</dbReference>
<evidence type="ECO:0000313" key="9">
    <source>
        <dbReference type="EMBL" id="SVB12239.1"/>
    </source>
</evidence>